<dbReference type="EMBL" id="SEOQ01000870">
    <property type="protein sequence ID" value="TFY55965.1"/>
    <property type="molecule type" value="Genomic_DNA"/>
</dbReference>
<sequence>MQWENKHRLTCIHEYKALVRSDGSSSLYKDNSSSHHYHSTPSIMTSYTATSPLLPRPRLTIYAPRSTVAASEHYTVSSPSLPRVRNEHNRYQRAVSRSCTKYLERRLINVWKRVTRTMRRAERASVLPEGFVLLNSRRRSIYYK</sequence>
<evidence type="ECO:0000313" key="1">
    <source>
        <dbReference type="EMBL" id="TFY55965.1"/>
    </source>
</evidence>
<dbReference type="Proteomes" id="UP000298327">
    <property type="component" value="Unassembled WGS sequence"/>
</dbReference>
<reference evidence="1 2" key="1">
    <citation type="submission" date="2019-02" db="EMBL/GenBank/DDBJ databases">
        <title>Genome sequencing of the rare red list fungi Dentipellis fragilis.</title>
        <authorList>
            <person name="Buettner E."/>
            <person name="Kellner H."/>
        </authorList>
    </citation>
    <scope>NUCLEOTIDE SEQUENCE [LARGE SCALE GENOMIC DNA]</scope>
    <source>
        <strain evidence="1 2">DSM 105465</strain>
    </source>
</reference>
<accession>A0A4Y9Y0S3</accession>
<name>A0A4Y9Y0S3_9AGAM</name>
<keyword evidence="2" id="KW-1185">Reference proteome</keyword>
<protein>
    <submittedName>
        <fullName evidence="1">Uncharacterized protein</fullName>
    </submittedName>
</protein>
<dbReference type="AlphaFoldDB" id="A0A4Y9Y0S3"/>
<evidence type="ECO:0000313" key="2">
    <source>
        <dbReference type="Proteomes" id="UP000298327"/>
    </source>
</evidence>
<gene>
    <name evidence="1" type="ORF">EVG20_g9121</name>
</gene>
<proteinExistence type="predicted"/>
<comment type="caution">
    <text evidence="1">The sequence shown here is derived from an EMBL/GenBank/DDBJ whole genome shotgun (WGS) entry which is preliminary data.</text>
</comment>
<dbReference type="OrthoDB" id="2864141at2759"/>
<organism evidence="1 2">
    <name type="scientific">Dentipellis fragilis</name>
    <dbReference type="NCBI Taxonomy" id="205917"/>
    <lineage>
        <taxon>Eukaryota</taxon>
        <taxon>Fungi</taxon>
        <taxon>Dikarya</taxon>
        <taxon>Basidiomycota</taxon>
        <taxon>Agaricomycotina</taxon>
        <taxon>Agaricomycetes</taxon>
        <taxon>Russulales</taxon>
        <taxon>Hericiaceae</taxon>
        <taxon>Dentipellis</taxon>
    </lineage>
</organism>